<reference evidence="3" key="1">
    <citation type="journal article" date="2019" name="Int. J. Syst. Evol. Microbiol.">
        <title>The Global Catalogue of Microorganisms (GCM) 10K type strain sequencing project: providing services to taxonomists for standard genome sequencing and annotation.</title>
        <authorList>
            <consortium name="The Broad Institute Genomics Platform"/>
            <consortium name="The Broad Institute Genome Sequencing Center for Infectious Disease"/>
            <person name="Wu L."/>
            <person name="Ma J."/>
        </authorList>
    </citation>
    <scope>NUCLEOTIDE SEQUENCE [LARGE SCALE GENOMIC DNA]</scope>
    <source>
        <strain evidence="3">CGMCC 1.12702</strain>
    </source>
</reference>
<name>A0ABW4TUM3_9SPHN</name>
<keyword evidence="1" id="KW-1133">Transmembrane helix</keyword>
<dbReference type="RefSeq" id="WP_380926501.1">
    <property type="nucleotide sequence ID" value="NZ_JBHUGS010000001.1"/>
</dbReference>
<dbReference type="EMBL" id="JBHUGS010000001">
    <property type="protein sequence ID" value="MFD1949144.1"/>
    <property type="molecule type" value="Genomic_DNA"/>
</dbReference>
<keyword evidence="3" id="KW-1185">Reference proteome</keyword>
<comment type="caution">
    <text evidence="2">The sequence shown here is derived from an EMBL/GenBank/DDBJ whole genome shotgun (WGS) entry which is preliminary data.</text>
</comment>
<organism evidence="2 3">
    <name type="scientific">Sphingomonas arantia</name>
    <dbReference type="NCBI Taxonomy" id="1460676"/>
    <lineage>
        <taxon>Bacteria</taxon>
        <taxon>Pseudomonadati</taxon>
        <taxon>Pseudomonadota</taxon>
        <taxon>Alphaproteobacteria</taxon>
        <taxon>Sphingomonadales</taxon>
        <taxon>Sphingomonadaceae</taxon>
        <taxon>Sphingomonas</taxon>
    </lineage>
</organism>
<protein>
    <submittedName>
        <fullName evidence="2">Uncharacterized protein</fullName>
    </submittedName>
</protein>
<accession>A0ABW4TUM3</accession>
<sequence>MDDPRNRLSDPDYAAFAWGRYRRLMRWMLLAAAVAIAAALFYLHSAGAPFTIALVISTIAGVGGVVLLGAALMGLAFLSSGSGHDADAAIHEDES</sequence>
<evidence type="ECO:0000256" key="1">
    <source>
        <dbReference type="SAM" id="Phobius"/>
    </source>
</evidence>
<feature type="transmembrane region" description="Helical" evidence="1">
    <location>
        <begin position="50"/>
        <end position="78"/>
    </location>
</feature>
<evidence type="ECO:0000313" key="2">
    <source>
        <dbReference type="EMBL" id="MFD1949144.1"/>
    </source>
</evidence>
<keyword evidence="1" id="KW-0812">Transmembrane</keyword>
<gene>
    <name evidence="2" type="ORF">ACFSGX_00010</name>
</gene>
<evidence type="ECO:0000313" key="3">
    <source>
        <dbReference type="Proteomes" id="UP001597400"/>
    </source>
</evidence>
<feature type="transmembrane region" description="Helical" evidence="1">
    <location>
        <begin position="27"/>
        <end position="44"/>
    </location>
</feature>
<dbReference type="Proteomes" id="UP001597400">
    <property type="component" value="Unassembled WGS sequence"/>
</dbReference>
<proteinExistence type="predicted"/>
<keyword evidence="1" id="KW-0472">Membrane</keyword>